<dbReference type="InterPro" id="IPR005084">
    <property type="entry name" value="CBM6"/>
</dbReference>
<reference evidence="5" key="1">
    <citation type="journal article" date="2019" name="Int. J. Syst. Evol. Microbiol.">
        <title>The Global Catalogue of Microorganisms (GCM) 10K type strain sequencing project: providing services to taxonomists for standard genome sequencing and annotation.</title>
        <authorList>
            <consortium name="The Broad Institute Genomics Platform"/>
            <consortium name="The Broad Institute Genome Sequencing Center for Infectious Disease"/>
            <person name="Wu L."/>
            <person name="Ma J."/>
        </authorList>
    </citation>
    <scope>NUCLEOTIDE SEQUENCE [LARGE SCALE GENOMIC DNA]</scope>
    <source>
        <strain evidence="5">JCM 18123</strain>
    </source>
</reference>
<evidence type="ECO:0000256" key="1">
    <source>
        <dbReference type="SAM" id="MobiDB-lite"/>
    </source>
</evidence>
<feature type="chain" id="PRO_5045393166" description="CBM6 domain-containing protein" evidence="2">
    <location>
        <begin position="30"/>
        <end position="566"/>
    </location>
</feature>
<evidence type="ECO:0000313" key="5">
    <source>
        <dbReference type="Proteomes" id="UP001499993"/>
    </source>
</evidence>
<accession>A0ABP9GTA6</accession>
<feature type="signal peptide" evidence="2">
    <location>
        <begin position="1"/>
        <end position="29"/>
    </location>
</feature>
<dbReference type="EMBL" id="BAABIK010000022">
    <property type="protein sequence ID" value="GAA4949615.1"/>
    <property type="molecule type" value="Genomic_DNA"/>
</dbReference>
<name>A0ABP9GTA6_9ACTN</name>
<evidence type="ECO:0000313" key="4">
    <source>
        <dbReference type="EMBL" id="GAA4949615.1"/>
    </source>
</evidence>
<dbReference type="SUPFAM" id="SSF51445">
    <property type="entry name" value="(Trans)glycosidases"/>
    <property type="match status" value="1"/>
</dbReference>
<keyword evidence="2" id="KW-0732">Signal</keyword>
<dbReference type="SUPFAM" id="SSF49785">
    <property type="entry name" value="Galactose-binding domain-like"/>
    <property type="match status" value="1"/>
</dbReference>
<dbReference type="Proteomes" id="UP001499993">
    <property type="component" value="Unassembled WGS sequence"/>
</dbReference>
<dbReference type="PROSITE" id="PS51175">
    <property type="entry name" value="CBM6"/>
    <property type="match status" value="1"/>
</dbReference>
<gene>
    <name evidence="4" type="ORF">GCM10023224_37200</name>
</gene>
<evidence type="ECO:0000259" key="3">
    <source>
        <dbReference type="PROSITE" id="PS51175"/>
    </source>
</evidence>
<keyword evidence="5" id="KW-1185">Reference proteome</keyword>
<dbReference type="Gene3D" id="2.60.120.260">
    <property type="entry name" value="Galactose-binding domain-like"/>
    <property type="match status" value="1"/>
</dbReference>
<dbReference type="InterPro" id="IPR008979">
    <property type="entry name" value="Galactose-bd-like_sf"/>
</dbReference>
<comment type="caution">
    <text evidence="4">The sequence shown here is derived from an EMBL/GenBank/DDBJ whole genome shotgun (WGS) entry which is preliminary data.</text>
</comment>
<feature type="region of interest" description="Disordered" evidence="1">
    <location>
        <begin position="75"/>
        <end position="95"/>
    </location>
</feature>
<dbReference type="InterPro" id="IPR017853">
    <property type="entry name" value="GH"/>
</dbReference>
<evidence type="ECO:0000256" key="2">
    <source>
        <dbReference type="SAM" id="SignalP"/>
    </source>
</evidence>
<dbReference type="Gene3D" id="3.20.20.80">
    <property type="entry name" value="Glycosidases"/>
    <property type="match status" value="1"/>
</dbReference>
<dbReference type="Pfam" id="PF16990">
    <property type="entry name" value="CBM_35"/>
    <property type="match status" value="1"/>
</dbReference>
<organism evidence="4 5">
    <name type="scientific">Streptomonospora halophila</name>
    <dbReference type="NCBI Taxonomy" id="427369"/>
    <lineage>
        <taxon>Bacteria</taxon>
        <taxon>Bacillati</taxon>
        <taxon>Actinomycetota</taxon>
        <taxon>Actinomycetes</taxon>
        <taxon>Streptosporangiales</taxon>
        <taxon>Nocardiopsidaceae</taxon>
        <taxon>Streptomonospora</taxon>
    </lineage>
</organism>
<protein>
    <recommendedName>
        <fullName evidence="3">CBM6 domain-containing protein</fullName>
    </recommendedName>
</protein>
<proteinExistence type="predicted"/>
<dbReference type="RefSeq" id="WP_345557779.1">
    <property type="nucleotide sequence ID" value="NZ_BAABIK010000022.1"/>
</dbReference>
<sequence length="566" mass="61335">MKRTALRCTAATAVLTVAAAGLAATPAHSAATLVVDASRALGPVTHAASGGLYALAENERPDDSMLHPIRMRNVTQPAPGSLHEPNGQPPGGDSLLVAPQADRAGAGVVIRMPDIYPDFPYQWVSWDDWLNKVDTQVRDRLDASTVSNIEGYELWNEPGWTWDTEAAGPFNEGWVRTFERVRSQDPVTPVIGPSISSYREDFMRSFLTHARDNGALPDVVCWHELQSTPEAIERNIADYRALERELGISPRPIAINEYGSPEQVDQPGPVASYIAKFERGGVDSANRAFWYEYGTVNGLVTDNDRPTGTWWLYKWYGDMTGRMVAADPPASTGIDGFAAYDEERRVFSAVFGDQAGDNTVRVTGLEGLGDRVRVRVESTPASGRFTHVPDPASVLEETRAVENGGVEVQVPGMTATSAYRLVVEPVAGVDHPLRYEAENASVFRAQRLESAGASNGGYVGRIDNSGDFRTDSYVDFTVEVPESREYTMTIGYANGTGAAATHGLAYNGGAWRTVEYPATGGWGEFGDTVTTTVELHAGYNTIRLAKGAPHFAGATGYAELDYIELD</sequence>
<feature type="domain" description="CBM6" evidence="3">
    <location>
        <begin position="433"/>
        <end position="566"/>
    </location>
</feature>